<dbReference type="PANTHER" id="PTHR22674">
    <property type="entry name" value="NTPASE, KAP FAMILY P-LOOP DOMAIN-CONTAINING 1"/>
    <property type="match status" value="1"/>
</dbReference>
<comment type="caution">
    <text evidence="4">The sequence shown here is derived from an EMBL/GenBank/DDBJ whole genome shotgun (WGS) entry which is preliminary data.</text>
</comment>
<protein>
    <recommendedName>
        <fullName evidence="3">KAP NTPase domain-containing protein</fullName>
    </recommendedName>
</protein>
<keyword evidence="2" id="KW-1133">Transmembrane helix</keyword>
<feature type="compositionally biased region" description="Basic and acidic residues" evidence="1">
    <location>
        <begin position="452"/>
        <end position="475"/>
    </location>
</feature>
<dbReference type="EMBL" id="WNYA01000010">
    <property type="protein sequence ID" value="KAG8553180.1"/>
    <property type="molecule type" value="Genomic_DNA"/>
</dbReference>
<feature type="transmembrane region" description="Helical" evidence="2">
    <location>
        <begin position="207"/>
        <end position="226"/>
    </location>
</feature>
<feature type="region of interest" description="Disordered" evidence="1">
    <location>
        <begin position="1"/>
        <end position="52"/>
    </location>
</feature>
<feature type="compositionally biased region" description="Basic and acidic residues" evidence="1">
    <location>
        <begin position="43"/>
        <end position="52"/>
    </location>
</feature>
<dbReference type="PANTHER" id="PTHR22674:SF6">
    <property type="entry name" value="NTPASE KAP FAMILY P-LOOP DOMAIN-CONTAINING PROTEIN 1"/>
    <property type="match status" value="1"/>
</dbReference>
<name>A0AAV6ZXH5_ENGPU</name>
<dbReference type="Proteomes" id="UP000824782">
    <property type="component" value="Unassembled WGS sequence"/>
</dbReference>
<evidence type="ECO:0000256" key="1">
    <source>
        <dbReference type="SAM" id="MobiDB-lite"/>
    </source>
</evidence>
<keyword evidence="2" id="KW-0472">Membrane</keyword>
<evidence type="ECO:0000313" key="5">
    <source>
        <dbReference type="Proteomes" id="UP000824782"/>
    </source>
</evidence>
<dbReference type="InterPro" id="IPR052754">
    <property type="entry name" value="NTPase_KAP_P-loop"/>
</dbReference>
<dbReference type="InterPro" id="IPR011646">
    <property type="entry name" value="KAP_P-loop"/>
</dbReference>
<reference evidence="4" key="1">
    <citation type="thesis" date="2020" institute="ProQuest LLC" country="789 East Eisenhower Parkway, Ann Arbor, MI, USA">
        <title>Comparative Genomics and Chromosome Evolution.</title>
        <authorList>
            <person name="Mudd A.B."/>
        </authorList>
    </citation>
    <scope>NUCLEOTIDE SEQUENCE</scope>
    <source>
        <strain evidence="4">237g6f4</strain>
        <tissue evidence="4">Blood</tissue>
    </source>
</reference>
<gene>
    <name evidence="4" type="ORF">GDO81_003306</name>
</gene>
<accession>A0AAV6ZXH5</accession>
<dbReference type="Pfam" id="PF07693">
    <property type="entry name" value="KAP_NTPase"/>
    <property type="match status" value="1"/>
</dbReference>
<proteinExistence type="predicted"/>
<feature type="domain" description="KAP NTPase" evidence="3">
    <location>
        <begin position="60"/>
        <end position="541"/>
    </location>
</feature>
<evidence type="ECO:0000256" key="2">
    <source>
        <dbReference type="SAM" id="Phobius"/>
    </source>
</evidence>
<feature type="region of interest" description="Disordered" evidence="1">
    <location>
        <begin position="420"/>
        <end position="475"/>
    </location>
</feature>
<keyword evidence="2" id="KW-0812">Transmembrane</keyword>
<evidence type="ECO:0000313" key="4">
    <source>
        <dbReference type="EMBL" id="KAG8553180.1"/>
    </source>
</evidence>
<organism evidence="4 5">
    <name type="scientific">Engystomops pustulosus</name>
    <name type="common">Tungara frog</name>
    <name type="synonym">Physalaemus pustulosus</name>
    <dbReference type="NCBI Taxonomy" id="76066"/>
    <lineage>
        <taxon>Eukaryota</taxon>
        <taxon>Metazoa</taxon>
        <taxon>Chordata</taxon>
        <taxon>Craniata</taxon>
        <taxon>Vertebrata</taxon>
        <taxon>Euteleostomi</taxon>
        <taxon>Amphibia</taxon>
        <taxon>Batrachia</taxon>
        <taxon>Anura</taxon>
        <taxon>Neobatrachia</taxon>
        <taxon>Hyloidea</taxon>
        <taxon>Leptodactylidae</taxon>
        <taxon>Leiuperinae</taxon>
        <taxon>Engystomops</taxon>
    </lineage>
</organism>
<dbReference type="AlphaFoldDB" id="A0AAV6ZXH5"/>
<evidence type="ECO:0000259" key="3">
    <source>
        <dbReference type="Pfam" id="PF07693"/>
    </source>
</evidence>
<sequence length="752" mass="85756">MPGAREPGQGPSAKMCKPRNGDLECGNPLPASQPDAEAQAETGVKKNQKEGEEKRDYDDEYCKALAWAIDNGRYPMTVGLYGSSGRCKDSLLEKIRDHLSGPTSGNHESQKLSVKEIFTLIFRMLFYNVEECHKKQQETCYIVIEFSAWQCTGCDQLWAGLVTALCDGIEEAFGLMPISFYRALRKENNDSTTDKSKKWVPKKFSEMKAWFVFYFAFLLLVGALLLKFFPHNDVWEAEDYDGVTDYTLYTTVTILVGSSLLQSGTVLKVIKNSIVTQKGKLLNKLKKTDMSSQLGFMNDVKTEIEIIIQYLQMMEININQKIRVVIEITKLDKCMPDRVVSVLHAINILLSKPHAPFITILAVDPGIIVDCVEKSDQLKGMANNGYLFLNRIVTLPFSIPLMNDQTKRCHLDEIIKDKSISKKEKPSNRNTKNEDQNKCENVPPNKVTTHCNDAKAQKVDKIQDPENNDKGKRKSEIVPLLEVTTHFGDGEDQRENKMQDQGKNDFIQNSLNSLNECLRYITDDVINMRRIVNSIVITNRLMEDEKDETLKAKVSKWVIMAAQWPCSLSWILQLIEDEEQGRKDKVKIQEPEEKNGCAEDKLCDIYDASLEAFHANREDLQHLLELDGDPDVFCEFLKNSKLTRKEAIILKEHTVNLDYTIRRKIELLLRSCNFFRLKKKKSLGMKDLLDMDTDGVCKKLLDYMLKKKDGTTLLGSEEEKKLVREVLGMNVGDWVTCTAAFLQDIYHQDEGA</sequence>
<feature type="compositionally biased region" description="Basic and acidic residues" evidence="1">
    <location>
        <begin position="420"/>
        <end position="438"/>
    </location>
</feature>
<keyword evidence="5" id="KW-1185">Reference proteome</keyword>